<dbReference type="RefSeq" id="WP_209242454.1">
    <property type="nucleotide sequence ID" value="NZ_JADKMA010000173.1"/>
</dbReference>
<keyword evidence="3" id="KW-1185">Reference proteome</keyword>
<name>A0ABS3XIH2_9ACTN</name>
<protein>
    <recommendedName>
        <fullName evidence="4">WXG100 family type VII secretion target</fullName>
    </recommendedName>
</protein>
<evidence type="ECO:0000313" key="3">
    <source>
        <dbReference type="Proteomes" id="UP001519064"/>
    </source>
</evidence>
<evidence type="ECO:0008006" key="4">
    <source>
        <dbReference type="Google" id="ProtNLM"/>
    </source>
</evidence>
<comment type="caution">
    <text evidence="2">The sequence shown here is derived from an EMBL/GenBank/DDBJ whole genome shotgun (WGS) entry which is preliminary data.</text>
</comment>
<feature type="region of interest" description="Disordered" evidence="1">
    <location>
        <begin position="143"/>
        <end position="171"/>
    </location>
</feature>
<accession>A0ABS3XIH2</accession>
<sequence>MGDVGENGGPLLPGDKLKDELAYKGQLQVPKETVQQLTKGIKGALDELREIGTATDAAQGSGFEEMSLSKMEVGDDALSQSFEGFCEQWEWGVRGLMADADAIAEGLGLAAGMSWEEDRYRAVALKGGVNALNPMGNPYASEDGLDSAGFLDMTTGRIDGRPGGQGEGEHG</sequence>
<dbReference type="Proteomes" id="UP001519064">
    <property type="component" value="Unassembled WGS sequence"/>
</dbReference>
<gene>
    <name evidence="2" type="ORF">ITI46_26720</name>
</gene>
<reference evidence="2 3" key="1">
    <citation type="submission" date="2020-11" db="EMBL/GenBank/DDBJ databases">
        <title>Streptomyces spirodelae sp. nov., isolated from duckweed.</title>
        <authorList>
            <person name="Saimee Y."/>
            <person name="Duangmal K."/>
        </authorList>
    </citation>
    <scope>NUCLEOTIDE SEQUENCE [LARGE SCALE GENOMIC DNA]</scope>
    <source>
        <strain evidence="2 3">S16-07</strain>
    </source>
</reference>
<evidence type="ECO:0000313" key="2">
    <source>
        <dbReference type="EMBL" id="MBO8195215.1"/>
    </source>
</evidence>
<feature type="compositionally biased region" description="Gly residues" evidence="1">
    <location>
        <begin position="161"/>
        <end position="171"/>
    </location>
</feature>
<evidence type="ECO:0000256" key="1">
    <source>
        <dbReference type="SAM" id="MobiDB-lite"/>
    </source>
</evidence>
<organism evidence="2 3">
    <name type="scientific">Streptomyces oryzae</name>
    <dbReference type="NCBI Taxonomy" id="1434886"/>
    <lineage>
        <taxon>Bacteria</taxon>
        <taxon>Bacillati</taxon>
        <taxon>Actinomycetota</taxon>
        <taxon>Actinomycetes</taxon>
        <taxon>Kitasatosporales</taxon>
        <taxon>Streptomycetaceae</taxon>
        <taxon>Streptomyces</taxon>
    </lineage>
</organism>
<proteinExistence type="predicted"/>
<dbReference type="EMBL" id="JADKMA010000173">
    <property type="protein sequence ID" value="MBO8195215.1"/>
    <property type="molecule type" value="Genomic_DNA"/>
</dbReference>